<name>A0A560HDM4_9PROT</name>
<feature type="domain" description="Transcription regulator PadR N-terminal" evidence="2">
    <location>
        <begin position="44"/>
        <end position="112"/>
    </location>
</feature>
<dbReference type="InterPro" id="IPR036388">
    <property type="entry name" value="WH-like_DNA-bd_sf"/>
</dbReference>
<reference evidence="3 4" key="1">
    <citation type="submission" date="2019-06" db="EMBL/GenBank/DDBJ databases">
        <title>Genomic Encyclopedia of Type Strains, Phase IV (KMG-V): Genome sequencing to study the core and pangenomes of soil and plant-associated prokaryotes.</title>
        <authorList>
            <person name="Whitman W."/>
        </authorList>
    </citation>
    <scope>NUCLEOTIDE SEQUENCE [LARGE SCALE GENOMIC DNA]</scope>
    <source>
        <strain evidence="3 4">BR 11622</strain>
    </source>
</reference>
<accession>A0A560HDM4</accession>
<evidence type="ECO:0000259" key="2">
    <source>
        <dbReference type="Pfam" id="PF03551"/>
    </source>
</evidence>
<comment type="caution">
    <text evidence="3">The sequence shown here is derived from an EMBL/GenBank/DDBJ whole genome shotgun (WGS) entry which is preliminary data.</text>
</comment>
<dbReference type="Pfam" id="PF03551">
    <property type="entry name" value="PadR"/>
    <property type="match status" value="1"/>
</dbReference>
<proteinExistence type="predicted"/>
<dbReference type="Proteomes" id="UP000315751">
    <property type="component" value="Unassembled WGS sequence"/>
</dbReference>
<dbReference type="PANTHER" id="PTHR43252:SF7">
    <property type="entry name" value="TRANSCRIPTIONAL REGULATOR YQJI"/>
    <property type="match status" value="1"/>
</dbReference>
<dbReference type="SUPFAM" id="SSF46785">
    <property type="entry name" value="Winged helix' DNA-binding domain"/>
    <property type="match status" value="1"/>
</dbReference>
<dbReference type="AlphaFoldDB" id="A0A560HDM4"/>
<organism evidence="3 4">
    <name type="scientific">Nitrospirillum amazonense</name>
    <dbReference type="NCBI Taxonomy" id="28077"/>
    <lineage>
        <taxon>Bacteria</taxon>
        <taxon>Pseudomonadati</taxon>
        <taxon>Pseudomonadota</taxon>
        <taxon>Alphaproteobacteria</taxon>
        <taxon>Rhodospirillales</taxon>
        <taxon>Azospirillaceae</taxon>
        <taxon>Nitrospirillum</taxon>
    </lineage>
</organism>
<evidence type="ECO:0000313" key="4">
    <source>
        <dbReference type="Proteomes" id="UP000315751"/>
    </source>
</evidence>
<dbReference type="InterPro" id="IPR005149">
    <property type="entry name" value="Tscrpt_reg_PadR_N"/>
</dbReference>
<dbReference type="PANTHER" id="PTHR43252">
    <property type="entry name" value="TRANSCRIPTIONAL REGULATOR YQJI"/>
    <property type="match status" value="1"/>
</dbReference>
<dbReference type="EMBL" id="VITR01000003">
    <property type="protein sequence ID" value="TWB44496.1"/>
    <property type="molecule type" value="Genomic_DNA"/>
</dbReference>
<protein>
    <submittedName>
        <fullName evidence="3">PadR family transcriptional regulator</fullName>
    </submittedName>
</protein>
<sequence>MGGRGGWHHWKHGGGFGGGGGFWGGGGGVPGGRKLSSADLELLLLALLERKPAHGYELIRAVEEHSGGFYTPSPGVIYPALTFLAEIGRATAEPDGNRKLYRITDSGRTHLEGHRGTAIGILEALRRIGMRMEQVREAFAGVTDADPEASEELHRARHALKSALYGKRGCDAAEARRLAAILRRAAAEILGDDPPPPGTKDDKTEPR</sequence>
<evidence type="ECO:0000313" key="3">
    <source>
        <dbReference type="EMBL" id="TWB44496.1"/>
    </source>
</evidence>
<keyword evidence="4" id="KW-1185">Reference proteome</keyword>
<dbReference type="Gene3D" id="1.10.10.10">
    <property type="entry name" value="Winged helix-like DNA-binding domain superfamily/Winged helix DNA-binding domain"/>
    <property type="match status" value="1"/>
</dbReference>
<feature type="region of interest" description="Disordered" evidence="1">
    <location>
        <begin position="186"/>
        <end position="207"/>
    </location>
</feature>
<evidence type="ECO:0000256" key="1">
    <source>
        <dbReference type="SAM" id="MobiDB-lite"/>
    </source>
</evidence>
<gene>
    <name evidence="3" type="ORF">FBZ90_103404</name>
</gene>
<dbReference type="InterPro" id="IPR036390">
    <property type="entry name" value="WH_DNA-bd_sf"/>
</dbReference>